<feature type="region of interest" description="Disordered" evidence="1">
    <location>
        <begin position="117"/>
        <end position="148"/>
    </location>
</feature>
<dbReference type="Proteomes" id="UP001596115">
    <property type="component" value="Unassembled WGS sequence"/>
</dbReference>
<evidence type="ECO:0000256" key="1">
    <source>
        <dbReference type="SAM" id="MobiDB-lite"/>
    </source>
</evidence>
<sequence>MINVKALNNQGRDTKSRGAVIECLMATEYYPGKDGQAQEAMAWGGKMAAHLGLVGQEVTRKYMLKLAAGFDPVGVRVEQPMVLRQRVTVTTRLALHIFPPRKDLSLSGITDLGRLASARASPQGRLPRSKPGGLSEPGQSKALVRLHA</sequence>
<reference evidence="2 3" key="1">
    <citation type="submission" date="2024-09" db="EMBL/GenBank/DDBJ databases">
        <title>Whole genome analysis of Stenotrophomonas geniculata MK-1, and its biological control impact on peanut foliage fungus diseases.</title>
        <authorList>
            <person name="Ahsan T."/>
        </authorList>
    </citation>
    <scope>NUCLEOTIDE SEQUENCE [LARGE SCALE GENOMIC DNA]</scope>
    <source>
        <strain evidence="2 3">MK-1</strain>
    </source>
</reference>
<dbReference type="EMBL" id="JBHRFL010000002">
    <property type="protein sequence ID" value="MFC6068539.1"/>
    <property type="molecule type" value="Genomic_DNA"/>
</dbReference>
<evidence type="ECO:0000313" key="3">
    <source>
        <dbReference type="Proteomes" id="UP001596115"/>
    </source>
</evidence>
<gene>
    <name evidence="2" type="ORF">ACFLLB_03025</name>
</gene>
<accession>A0ABW1MX29</accession>
<protein>
    <submittedName>
        <fullName evidence="2">Uncharacterized protein</fullName>
    </submittedName>
</protein>
<evidence type="ECO:0000313" key="2">
    <source>
        <dbReference type="EMBL" id="MFC6068539.1"/>
    </source>
</evidence>
<organism evidence="2 3">
    <name type="scientific">Stenotrophomonas geniculata</name>
    <dbReference type="NCBI Taxonomy" id="86188"/>
    <lineage>
        <taxon>Bacteria</taxon>
        <taxon>Pseudomonadati</taxon>
        <taxon>Pseudomonadota</taxon>
        <taxon>Gammaproteobacteria</taxon>
        <taxon>Lysobacterales</taxon>
        <taxon>Lysobacteraceae</taxon>
        <taxon>Stenotrophomonas</taxon>
    </lineage>
</organism>
<proteinExistence type="predicted"/>
<keyword evidence="3" id="KW-1185">Reference proteome</keyword>
<name>A0ABW1MX29_9GAMM</name>
<comment type="caution">
    <text evidence="2">The sequence shown here is derived from an EMBL/GenBank/DDBJ whole genome shotgun (WGS) entry which is preliminary data.</text>
</comment>
<dbReference type="RefSeq" id="WP_242877246.1">
    <property type="nucleotide sequence ID" value="NZ_JBFLAA010000007.1"/>
</dbReference>